<dbReference type="PANTHER" id="PTHR23355:SF42">
    <property type="entry name" value="RIBONUCLEASE II, CHLOROPLASTIC_MITOCHONDRIAL"/>
    <property type="match status" value="1"/>
</dbReference>
<dbReference type="SUPFAM" id="SSF50249">
    <property type="entry name" value="Nucleic acid-binding proteins"/>
    <property type="match status" value="1"/>
</dbReference>
<evidence type="ECO:0000313" key="4">
    <source>
        <dbReference type="Proteomes" id="UP000319804"/>
    </source>
</evidence>
<accession>A0A4Y3UR11</accession>
<dbReference type="InterPro" id="IPR012340">
    <property type="entry name" value="NA-bd_OB-fold"/>
</dbReference>
<gene>
    <name evidence="3" type="ORF">FHX68_2463</name>
</gene>
<dbReference type="GO" id="GO:0000932">
    <property type="term" value="C:P-body"/>
    <property type="evidence" value="ECO:0007669"/>
    <property type="project" value="TreeGrafter"/>
</dbReference>
<dbReference type="AlphaFoldDB" id="A0A4Y3UR11"/>
<dbReference type="SMART" id="SM00955">
    <property type="entry name" value="RNB"/>
    <property type="match status" value="1"/>
</dbReference>
<dbReference type="EMBL" id="VFPS01000004">
    <property type="protein sequence ID" value="TQM95124.1"/>
    <property type="molecule type" value="Genomic_DNA"/>
</dbReference>
<evidence type="ECO:0000256" key="1">
    <source>
        <dbReference type="SAM" id="MobiDB-lite"/>
    </source>
</evidence>
<organism evidence="3 4">
    <name type="scientific">Microbacterium lacticum</name>
    <dbReference type="NCBI Taxonomy" id="33885"/>
    <lineage>
        <taxon>Bacteria</taxon>
        <taxon>Bacillati</taxon>
        <taxon>Actinomycetota</taxon>
        <taxon>Actinomycetes</taxon>
        <taxon>Micrococcales</taxon>
        <taxon>Microbacteriaceae</taxon>
        <taxon>Microbacterium</taxon>
    </lineage>
</organism>
<dbReference type="GO" id="GO:0000175">
    <property type="term" value="F:3'-5'-RNA exonuclease activity"/>
    <property type="evidence" value="ECO:0007669"/>
    <property type="project" value="TreeGrafter"/>
</dbReference>
<dbReference type="GO" id="GO:0003723">
    <property type="term" value="F:RNA binding"/>
    <property type="evidence" value="ECO:0007669"/>
    <property type="project" value="InterPro"/>
</dbReference>
<comment type="caution">
    <text evidence="3">The sequence shown here is derived from an EMBL/GenBank/DDBJ whole genome shotgun (WGS) entry which is preliminary data.</text>
</comment>
<dbReference type="Pfam" id="PF18614">
    <property type="entry name" value="RNase_II_C_S1"/>
    <property type="match status" value="1"/>
</dbReference>
<dbReference type="Proteomes" id="UP000319804">
    <property type="component" value="Unassembled WGS sequence"/>
</dbReference>
<evidence type="ECO:0000313" key="3">
    <source>
        <dbReference type="EMBL" id="TQM95124.1"/>
    </source>
</evidence>
<dbReference type="Pfam" id="PF00773">
    <property type="entry name" value="RNB"/>
    <property type="match status" value="1"/>
</dbReference>
<sequence length="525" mass="54483">MPAPSRARTGAARSGAAVGAAGAAAAAGAASAGAAARPEGPSAEASGARTGAAGITAELTASLTALRRSLDLPEAFPPDVEQEAERAARDVSTDPATAGLADLRDLDFVTIDPAGATDLDQALHLEVTGEGAGRTAVLHYAIADVPAFVAPGGALDAETRRRGQTMYAPDGRIPLHPSVLSDDAASLLPGVDRRAFVWRFELDAGARPVTTTLVRAAVRSREQWAYDEAQRAIDAGTAPATLLAMPWFGAARAERERERGGASLNVPETSIEPDGSGGFRLERSYGVPLEDWNAHVSLLTGMAAAEIMLRGRVGIVRTMPPADADDIADFRAQTVALGLPWREAVAYGDYLRSLDRSPAARAVREYAAGLFRGAAYVAFDGEVPEHTDQAAIGAPYAHATAPLRRLVDRWVLVVCEALANGREVPEWARASLPDLPALMARSGQKASQLDAGAIDRVEAALLTPHVGEVFSGVVVSARSGVARVQLDDPPVDAKVPGLDAPPGSTVQVRVAAASIADGTVDLRPA</sequence>
<dbReference type="GO" id="GO:0006402">
    <property type="term" value="P:mRNA catabolic process"/>
    <property type="evidence" value="ECO:0007669"/>
    <property type="project" value="TreeGrafter"/>
</dbReference>
<feature type="compositionally biased region" description="Low complexity" evidence="1">
    <location>
        <begin position="28"/>
        <end position="45"/>
    </location>
</feature>
<dbReference type="InterPro" id="IPR040596">
    <property type="entry name" value="RNase_II_C_S1"/>
</dbReference>
<evidence type="ECO:0000259" key="2">
    <source>
        <dbReference type="SMART" id="SM00955"/>
    </source>
</evidence>
<proteinExistence type="predicted"/>
<feature type="region of interest" description="Disordered" evidence="1">
    <location>
        <begin position="28"/>
        <end position="51"/>
    </location>
</feature>
<dbReference type="InterPro" id="IPR050180">
    <property type="entry name" value="RNR_Ribonuclease"/>
</dbReference>
<feature type="domain" description="RNB" evidence="2">
    <location>
        <begin position="100"/>
        <end position="421"/>
    </location>
</feature>
<reference evidence="3 4" key="1">
    <citation type="submission" date="2019-06" db="EMBL/GenBank/DDBJ databases">
        <title>Sequencing the genomes of 1000 actinobacteria strains.</title>
        <authorList>
            <person name="Klenk H.-P."/>
        </authorList>
    </citation>
    <scope>NUCLEOTIDE SEQUENCE [LARGE SCALE GENOMIC DNA]</scope>
    <source>
        <strain evidence="3 4">DSM 20427</strain>
    </source>
</reference>
<keyword evidence="4" id="KW-1185">Reference proteome</keyword>
<dbReference type="InterPro" id="IPR001900">
    <property type="entry name" value="RNase_II/R"/>
</dbReference>
<name>A0A4Y3UR11_9MICO</name>
<protein>
    <submittedName>
        <fullName evidence="3">Exoribonuclease R</fullName>
    </submittedName>
</protein>
<dbReference type="PANTHER" id="PTHR23355">
    <property type="entry name" value="RIBONUCLEASE"/>
    <property type="match status" value="1"/>
</dbReference>